<dbReference type="AlphaFoldDB" id="A0AAE7BP56"/>
<dbReference type="Pfam" id="PF00350">
    <property type="entry name" value="Dynamin_N"/>
    <property type="match status" value="1"/>
</dbReference>
<organism evidence="7 8">
    <name type="scientific">Ligilactobacillus murinus</name>
    <dbReference type="NCBI Taxonomy" id="1622"/>
    <lineage>
        <taxon>Bacteria</taxon>
        <taxon>Bacillati</taxon>
        <taxon>Bacillota</taxon>
        <taxon>Bacilli</taxon>
        <taxon>Lactobacillales</taxon>
        <taxon>Lactobacillaceae</taxon>
        <taxon>Ligilactobacillus</taxon>
    </lineage>
</organism>
<evidence type="ECO:0000256" key="4">
    <source>
        <dbReference type="ARBA" id="ARBA00023134"/>
    </source>
</evidence>
<reference evidence="7 8" key="1">
    <citation type="journal article" date="2019" name="Nat. Med.">
        <title>Preventing dysbiosis of the neonatal mouse intestinal microbiome protects against late-onset sepsis.</title>
        <authorList>
            <person name="Singer J.R."/>
            <person name="Blosser E.G."/>
            <person name="Zindl C.L."/>
            <person name="Silberger D.J."/>
            <person name="Conlan S."/>
            <person name="Laufer V.A."/>
            <person name="DiToro D."/>
            <person name="Deming C."/>
            <person name="Kumar R."/>
            <person name="Morrow C.D."/>
            <person name="Segre J.A."/>
            <person name="Gray M.J."/>
            <person name="Randolph D.A."/>
            <person name="Weaver C.T."/>
        </authorList>
    </citation>
    <scope>NUCLEOTIDE SEQUENCE [LARGE SCALE GENOMIC DNA]</scope>
    <source>
        <strain evidence="7 8">V10</strain>
    </source>
</reference>
<dbReference type="GO" id="GO:0005525">
    <property type="term" value="F:GTP binding"/>
    <property type="evidence" value="ECO:0007669"/>
    <property type="project" value="UniProtKB-KW"/>
</dbReference>
<accession>A0AAE7BP56</accession>
<comment type="subcellular location">
    <subcellularLocation>
        <location evidence="1">Membrane</location>
    </subcellularLocation>
</comment>
<evidence type="ECO:0000256" key="1">
    <source>
        <dbReference type="ARBA" id="ARBA00004370"/>
    </source>
</evidence>
<name>A0AAE7BP56_9LACO</name>
<dbReference type="Proteomes" id="UP000463931">
    <property type="component" value="Chromosome"/>
</dbReference>
<dbReference type="Gene3D" id="3.40.50.300">
    <property type="entry name" value="P-loop containing nucleotide triphosphate hydrolases"/>
    <property type="match status" value="1"/>
</dbReference>
<evidence type="ECO:0000313" key="8">
    <source>
        <dbReference type="Proteomes" id="UP000463931"/>
    </source>
</evidence>
<dbReference type="GO" id="GO:0003924">
    <property type="term" value="F:GTPase activity"/>
    <property type="evidence" value="ECO:0007669"/>
    <property type="project" value="InterPro"/>
</dbReference>
<dbReference type="GO" id="GO:0008053">
    <property type="term" value="P:mitochondrial fusion"/>
    <property type="evidence" value="ECO:0007669"/>
    <property type="project" value="TreeGrafter"/>
</dbReference>
<sequence>MMIYNVKKLTGEDRAVLIGYLDMIRSKERVKSEIQDQYYNALKVRLGVTEGVPYTSLKELKRLNIFKQKLYLEFIMEYLIVAKKSLYEIVQEIEVILTSGSSIAIINEIYSDINDRIEHEKDRILLVYQYVEGLSYLADSIMVDELSARESGLTDLYNKYTDQSIDLIEEIGEIEGKLFDAKNQLKHIEYLAEEALAKSYRAFERLGRFYDEEDGIDVSERIAEWDYVKVKVFATMSAGKSTFINALLQQKLMPSSNMACTAKVTKVFDNNEDTFEVQTFTKDKVALFSQSDVTYDAMKSLNDETDVGYIKVYGNIPFNDSDEIELEIVDTPGPNNSRDGNHVKLMEEELENLDSDTIIIYIINATQFGINDDAKLLDKLYKATGCGDKTILFLVNKMDQFNPQVESISELLRNVKNYLEQHSFYEPKIFPISSLLALNVRSLLQASYVDDDDDDVYEANGMVRKVNRNSDLHLEKYAHVSEEVANQVSLELEAAEDSRDKYEEALIHSGIRSVEKTIIEMAENITADKLNDDFWEQ</sequence>
<gene>
    <name evidence="7" type="ORF">FEE40_00915</name>
</gene>
<dbReference type="GO" id="GO:0016020">
    <property type="term" value="C:membrane"/>
    <property type="evidence" value="ECO:0007669"/>
    <property type="project" value="UniProtKB-SubCell"/>
</dbReference>
<dbReference type="PANTHER" id="PTHR10465:SF0">
    <property type="entry name" value="SARCALUMENIN"/>
    <property type="match status" value="1"/>
</dbReference>
<proteinExistence type="predicted"/>
<evidence type="ECO:0000313" key="7">
    <source>
        <dbReference type="EMBL" id="QIA88867.1"/>
    </source>
</evidence>
<dbReference type="PANTHER" id="PTHR10465">
    <property type="entry name" value="TRANSMEMBRANE GTPASE FZO1"/>
    <property type="match status" value="1"/>
</dbReference>
<dbReference type="InterPro" id="IPR027094">
    <property type="entry name" value="Mitofusin_fam"/>
</dbReference>
<evidence type="ECO:0000256" key="5">
    <source>
        <dbReference type="ARBA" id="ARBA00023136"/>
    </source>
</evidence>
<evidence type="ECO:0000256" key="2">
    <source>
        <dbReference type="ARBA" id="ARBA00022741"/>
    </source>
</evidence>
<dbReference type="RefSeq" id="WP_163591891.1">
    <property type="nucleotide sequence ID" value="NZ_CP040852.1"/>
</dbReference>
<keyword evidence="5" id="KW-0472">Membrane</keyword>
<keyword evidence="2" id="KW-0547">Nucleotide-binding</keyword>
<evidence type="ECO:0000256" key="3">
    <source>
        <dbReference type="ARBA" id="ARBA00022801"/>
    </source>
</evidence>
<keyword evidence="3" id="KW-0378">Hydrolase</keyword>
<dbReference type="InterPro" id="IPR027417">
    <property type="entry name" value="P-loop_NTPase"/>
</dbReference>
<evidence type="ECO:0000259" key="6">
    <source>
        <dbReference type="Pfam" id="PF00350"/>
    </source>
</evidence>
<dbReference type="SUPFAM" id="SSF52540">
    <property type="entry name" value="P-loop containing nucleoside triphosphate hydrolases"/>
    <property type="match status" value="1"/>
</dbReference>
<keyword evidence="4" id="KW-0342">GTP-binding</keyword>
<dbReference type="InterPro" id="IPR045063">
    <property type="entry name" value="Dynamin_N"/>
</dbReference>
<dbReference type="EMBL" id="CP040852">
    <property type="protein sequence ID" value="QIA88867.1"/>
    <property type="molecule type" value="Genomic_DNA"/>
</dbReference>
<feature type="domain" description="Dynamin N-terminal" evidence="6">
    <location>
        <begin position="232"/>
        <end position="385"/>
    </location>
</feature>
<protein>
    <recommendedName>
        <fullName evidence="6">Dynamin N-terminal domain-containing protein</fullName>
    </recommendedName>
</protein>